<keyword evidence="1" id="KW-0479">Metal-binding</keyword>
<dbReference type="GO" id="GO:0003677">
    <property type="term" value="F:DNA binding"/>
    <property type="evidence" value="ECO:0007669"/>
    <property type="project" value="InterPro"/>
</dbReference>
<dbReference type="Pfam" id="PF04082">
    <property type="entry name" value="Fungal_trans"/>
    <property type="match status" value="1"/>
</dbReference>
<dbReference type="PROSITE" id="PS50048">
    <property type="entry name" value="ZN2_CY6_FUNGAL_2"/>
    <property type="match status" value="1"/>
</dbReference>
<dbReference type="PROSITE" id="PS00463">
    <property type="entry name" value="ZN2_CY6_FUNGAL_1"/>
    <property type="match status" value="1"/>
</dbReference>
<dbReference type="InterPro" id="IPR001138">
    <property type="entry name" value="Zn2Cys6_DnaBD"/>
</dbReference>
<keyword evidence="6" id="KW-1185">Reference proteome</keyword>
<dbReference type="InterPro" id="IPR007219">
    <property type="entry name" value="XnlR_reg_dom"/>
</dbReference>
<dbReference type="Proteomes" id="UP000772434">
    <property type="component" value="Unassembled WGS sequence"/>
</dbReference>
<dbReference type="CDD" id="cd12148">
    <property type="entry name" value="fungal_TF_MHR"/>
    <property type="match status" value="1"/>
</dbReference>
<evidence type="ECO:0000313" key="5">
    <source>
        <dbReference type="EMBL" id="KAF9066469.1"/>
    </source>
</evidence>
<name>A0A9P5U5A0_9AGAR</name>
<dbReference type="Pfam" id="PF00172">
    <property type="entry name" value="Zn_clus"/>
    <property type="match status" value="1"/>
</dbReference>
<feature type="domain" description="Zn(2)-C6 fungal-type" evidence="4">
    <location>
        <begin position="8"/>
        <end position="42"/>
    </location>
</feature>
<evidence type="ECO:0000256" key="2">
    <source>
        <dbReference type="ARBA" id="ARBA00023242"/>
    </source>
</evidence>
<reference evidence="5" key="1">
    <citation type="submission" date="2020-11" db="EMBL/GenBank/DDBJ databases">
        <authorList>
            <consortium name="DOE Joint Genome Institute"/>
            <person name="Ahrendt S."/>
            <person name="Riley R."/>
            <person name="Andreopoulos W."/>
            <person name="Labutti K."/>
            <person name="Pangilinan J."/>
            <person name="Ruiz-Duenas F.J."/>
            <person name="Barrasa J.M."/>
            <person name="Sanchez-Garcia M."/>
            <person name="Camarero S."/>
            <person name="Miyauchi S."/>
            <person name="Serrano A."/>
            <person name="Linde D."/>
            <person name="Babiker R."/>
            <person name="Drula E."/>
            <person name="Ayuso-Fernandez I."/>
            <person name="Pacheco R."/>
            <person name="Padilla G."/>
            <person name="Ferreira P."/>
            <person name="Barriuso J."/>
            <person name="Kellner H."/>
            <person name="Castanera R."/>
            <person name="Alfaro M."/>
            <person name="Ramirez L."/>
            <person name="Pisabarro A.G."/>
            <person name="Kuo A."/>
            <person name="Tritt A."/>
            <person name="Lipzen A."/>
            <person name="He G."/>
            <person name="Yan M."/>
            <person name="Ng V."/>
            <person name="Cullen D."/>
            <person name="Martin F."/>
            <person name="Rosso M.-N."/>
            <person name="Henrissat B."/>
            <person name="Hibbett D."/>
            <person name="Martinez A.T."/>
            <person name="Grigoriev I.V."/>
        </authorList>
    </citation>
    <scope>NUCLEOTIDE SEQUENCE</scope>
    <source>
        <strain evidence="5">AH 40177</strain>
    </source>
</reference>
<dbReference type="PANTHER" id="PTHR46910:SF38">
    <property type="entry name" value="ZN(2)-C6 FUNGAL-TYPE DOMAIN-CONTAINING PROTEIN"/>
    <property type="match status" value="1"/>
</dbReference>
<dbReference type="PANTHER" id="PTHR46910">
    <property type="entry name" value="TRANSCRIPTION FACTOR PDR1"/>
    <property type="match status" value="1"/>
</dbReference>
<dbReference type="EMBL" id="JADNRY010000087">
    <property type="protein sequence ID" value="KAF9066469.1"/>
    <property type="molecule type" value="Genomic_DNA"/>
</dbReference>
<dbReference type="GO" id="GO:0008270">
    <property type="term" value="F:zinc ion binding"/>
    <property type="evidence" value="ECO:0007669"/>
    <property type="project" value="InterPro"/>
</dbReference>
<dbReference type="GO" id="GO:0000981">
    <property type="term" value="F:DNA-binding transcription factor activity, RNA polymerase II-specific"/>
    <property type="evidence" value="ECO:0007669"/>
    <property type="project" value="InterPro"/>
</dbReference>
<proteinExistence type="predicted"/>
<evidence type="ECO:0000256" key="1">
    <source>
        <dbReference type="ARBA" id="ARBA00022723"/>
    </source>
</evidence>
<dbReference type="InterPro" id="IPR036864">
    <property type="entry name" value="Zn2-C6_fun-type_DNA-bd_sf"/>
</dbReference>
<evidence type="ECO:0000313" key="6">
    <source>
        <dbReference type="Proteomes" id="UP000772434"/>
    </source>
</evidence>
<dbReference type="GO" id="GO:0006351">
    <property type="term" value="P:DNA-templated transcription"/>
    <property type="evidence" value="ECO:0007669"/>
    <property type="project" value="InterPro"/>
</dbReference>
<dbReference type="CDD" id="cd00067">
    <property type="entry name" value="GAL4"/>
    <property type="match status" value="1"/>
</dbReference>
<organism evidence="5 6">
    <name type="scientific">Rhodocollybia butyracea</name>
    <dbReference type="NCBI Taxonomy" id="206335"/>
    <lineage>
        <taxon>Eukaryota</taxon>
        <taxon>Fungi</taxon>
        <taxon>Dikarya</taxon>
        <taxon>Basidiomycota</taxon>
        <taxon>Agaricomycotina</taxon>
        <taxon>Agaricomycetes</taxon>
        <taxon>Agaricomycetidae</taxon>
        <taxon>Agaricales</taxon>
        <taxon>Marasmiineae</taxon>
        <taxon>Omphalotaceae</taxon>
        <taxon>Rhodocollybia</taxon>
    </lineage>
</organism>
<sequence>MSRRSQAACDACRVRKIRCDSDDRPAGQPCSRCLISELECKFTYKRKKRKPNVTLRQDAKLPDSAPALIEEILSSPDSYIPPSDPATVRDIILSLARYARSIQSTISRNGIIGGDSTLGRIPSSSPQQDSSPPTEFSSSEDESLSDGDGNSETFNQLSLGHSKARHFGKSSNFRFMHSALGLAKENQSLNLELDLARFRRPQYWGTEIWDLQPDPSPIYTFPEIDLLWVLIRDYFHYMGPYIPILHRQTFENGVIHGWHRIDQNFGAIVLAVCAIAARFTDDPRVLLQDTKLAAGWQYFRQIRLVRSNFVEPASIFELQMYCLACVYLHHTNMADSTWTIVGLALRLAFDRGMHRLKVGNGRTAESELCIRVFWLLRGFDIAQGMTLGRMAAVSSDDFDLDEPVECDDEFWEKAGSTEAFTQPVGKISTLCFFTRYNKLMEIAGSVQKIIYGIKPPGSSSSQTSPVERIRQKVMEHDSALNDWLASLPNHLRWDPHQPNETWLIQAVILHITFVSVISSTLHNCNWLDVCPSQYVRTSHLQTGSNSTNY</sequence>
<comment type="caution">
    <text evidence="5">The sequence shown here is derived from an EMBL/GenBank/DDBJ whole genome shotgun (WGS) entry which is preliminary data.</text>
</comment>
<dbReference type="Gene3D" id="4.10.240.10">
    <property type="entry name" value="Zn(2)-C6 fungal-type DNA-binding domain"/>
    <property type="match status" value="1"/>
</dbReference>
<keyword evidence="2" id="KW-0539">Nucleus</keyword>
<dbReference type="SUPFAM" id="SSF57701">
    <property type="entry name" value="Zn2/Cys6 DNA-binding domain"/>
    <property type="match status" value="1"/>
</dbReference>
<protein>
    <submittedName>
        <fullName evidence="5">Fungal-specific transcription factor domain-containing protein</fullName>
    </submittedName>
</protein>
<dbReference type="OrthoDB" id="4456959at2759"/>
<accession>A0A9P5U5A0</accession>
<dbReference type="InterPro" id="IPR050987">
    <property type="entry name" value="AtrR-like"/>
</dbReference>
<feature type="region of interest" description="Disordered" evidence="3">
    <location>
        <begin position="113"/>
        <end position="155"/>
    </location>
</feature>
<dbReference type="AlphaFoldDB" id="A0A9P5U5A0"/>
<feature type="compositionally biased region" description="Low complexity" evidence="3">
    <location>
        <begin position="122"/>
        <end position="133"/>
    </location>
</feature>
<dbReference type="SMART" id="SM00906">
    <property type="entry name" value="Fungal_trans"/>
    <property type="match status" value="1"/>
</dbReference>
<evidence type="ECO:0000256" key="3">
    <source>
        <dbReference type="SAM" id="MobiDB-lite"/>
    </source>
</evidence>
<gene>
    <name evidence="5" type="ORF">BDP27DRAFT_1268573</name>
</gene>
<dbReference type="SMART" id="SM00066">
    <property type="entry name" value="GAL4"/>
    <property type="match status" value="1"/>
</dbReference>
<evidence type="ECO:0000259" key="4">
    <source>
        <dbReference type="PROSITE" id="PS50048"/>
    </source>
</evidence>